<comment type="caution">
    <text evidence="1">The sequence shown here is derived from an EMBL/GenBank/DDBJ whole genome shotgun (WGS) entry which is preliminary data.</text>
</comment>
<dbReference type="EMBL" id="JAAIYO010000013">
    <property type="protein sequence ID" value="MBE4752721.1"/>
    <property type="molecule type" value="Genomic_DNA"/>
</dbReference>
<keyword evidence="2" id="KW-1185">Reference proteome</keyword>
<dbReference type="RefSeq" id="WP_193429893.1">
    <property type="nucleotide sequence ID" value="NZ_CBCSIP010000143.1"/>
</dbReference>
<accession>A0ABR9PXQ8</accession>
<sequence length="45" mass="4766">MDLLPPPQQSGLAAYVEKARQAKAVCVERIKAANQKLAELLGTSG</sequence>
<evidence type="ECO:0000313" key="1">
    <source>
        <dbReference type="EMBL" id="MBE4752721.1"/>
    </source>
</evidence>
<organism evidence="1 2">
    <name type="scientific">Corallococcus soli</name>
    <dbReference type="NCBI Taxonomy" id="2710757"/>
    <lineage>
        <taxon>Bacteria</taxon>
        <taxon>Pseudomonadati</taxon>
        <taxon>Myxococcota</taxon>
        <taxon>Myxococcia</taxon>
        <taxon>Myxococcales</taxon>
        <taxon>Cystobacterineae</taxon>
        <taxon>Myxococcaceae</taxon>
        <taxon>Corallococcus</taxon>
    </lineage>
</organism>
<evidence type="ECO:0000313" key="2">
    <source>
        <dbReference type="Proteomes" id="UP001516472"/>
    </source>
</evidence>
<reference evidence="1 2" key="1">
    <citation type="submission" date="2020-02" db="EMBL/GenBank/DDBJ databases">
        <authorList>
            <person name="Babadi Z.K."/>
            <person name="Risdian C."/>
            <person name="Ebrahimipour G.H."/>
            <person name="Wink J."/>
        </authorList>
    </citation>
    <scope>NUCLEOTIDE SEQUENCE [LARGE SCALE GENOMIC DNA]</scope>
    <source>
        <strain evidence="1 2">ZKHCc1 1396</strain>
    </source>
</reference>
<dbReference type="Proteomes" id="UP001516472">
    <property type="component" value="Unassembled WGS sequence"/>
</dbReference>
<name>A0ABR9PXQ8_9BACT</name>
<proteinExistence type="predicted"/>
<gene>
    <name evidence="1" type="ORF">G4177_31650</name>
</gene>
<protein>
    <submittedName>
        <fullName evidence="1">Uncharacterized protein</fullName>
    </submittedName>
</protein>